<reference evidence="2 3" key="1">
    <citation type="submission" date="2019-05" db="EMBL/GenBank/DDBJ databases">
        <authorList>
            <person name="Zhang J.-Y."/>
            <person name="Feg X."/>
            <person name="Du Z.-J."/>
        </authorList>
    </citation>
    <scope>NUCLEOTIDE SEQUENCE [LARGE SCALE GENOMIC DNA]</scope>
    <source>
        <strain evidence="2 3">RZ26</strain>
    </source>
</reference>
<proteinExistence type="predicted"/>
<sequence>MNFNLQPFLDNDLVELRPLSQSDFTALYSIASDPYIWKQHQNKDRYTQKKFTEFFNEALNSKGALVIIDVQTKNVIGSSRFKIIDEDEKVVEIGWSFLGRAYWGGRYNRAFKQLMISHAMQNCNHVVFYVNSKNYRSQRAMEKLGARKMTSKEKTWVLNEDTGITYVIDSLL</sequence>
<dbReference type="GO" id="GO:0016747">
    <property type="term" value="F:acyltransferase activity, transferring groups other than amino-acyl groups"/>
    <property type="evidence" value="ECO:0007669"/>
    <property type="project" value="InterPro"/>
</dbReference>
<dbReference type="Pfam" id="PF13302">
    <property type="entry name" value="Acetyltransf_3"/>
    <property type="match status" value="1"/>
</dbReference>
<dbReference type="Proteomes" id="UP000310314">
    <property type="component" value="Unassembled WGS sequence"/>
</dbReference>
<keyword evidence="2" id="KW-0808">Transferase</keyword>
<feature type="domain" description="N-acetyltransferase" evidence="1">
    <location>
        <begin position="14"/>
        <end position="172"/>
    </location>
</feature>
<dbReference type="OrthoDB" id="9795199at2"/>
<dbReference type="PANTHER" id="PTHR43610:SF1">
    <property type="entry name" value="N-ACETYLTRANSFERASE DOMAIN-CONTAINING PROTEIN"/>
    <property type="match status" value="1"/>
</dbReference>
<dbReference type="PANTHER" id="PTHR43610">
    <property type="entry name" value="BLL6696 PROTEIN"/>
    <property type="match status" value="1"/>
</dbReference>
<comment type="caution">
    <text evidence="2">The sequence shown here is derived from an EMBL/GenBank/DDBJ whole genome shotgun (WGS) entry which is preliminary data.</text>
</comment>
<dbReference type="EMBL" id="VATY01000001">
    <property type="protein sequence ID" value="TMM58153.1"/>
    <property type="molecule type" value="Genomic_DNA"/>
</dbReference>
<dbReference type="SUPFAM" id="SSF55729">
    <property type="entry name" value="Acyl-CoA N-acyltransferases (Nat)"/>
    <property type="match status" value="1"/>
</dbReference>
<dbReference type="AlphaFoldDB" id="A0A5S3PT78"/>
<dbReference type="InterPro" id="IPR016181">
    <property type="entry name" value="Acyl_CoA_acyltransferase"/>
</dbReference>
<evidence type="ECO:0000313" key="3">
    <source>
        <dbReference type="Proteomes" id="UP000310314"/>
    </source>
</evidence>
<organism evidence="2 3">
    <name type="scientific">Maribacter algarum</name>
    <name type="common">ex Zhang et al. 2020</name>
    <dbReference type="NCBI Taxonomy" id="2578118"/>
    <lineage>
        <taxon>Bacteria</taxon>
        <taxon>Pseudomonadati</taxon>
        <taxon>Bacteroidota</taxon>
        <taxon>Flavobacteriia</taxon>
        <taxon>Flavobacteriales</taxon>
        <taxon>Flavobacteriaceae</taxon>
        <taxon>Maribacter</taxon>
    </lineage>
</organism>
<protein>
    <submittedName>
        <fullName evidence="2">GNAT family N-acetyltransferase</fullName>
    </submittedName>
</protein>
<evidence type="ECO:0000259" key="1">
    <source>
        <dbReference type="PROSITE" id="PS51186"/>
    </source>
</evidence>
<accession>A0A5S3PT78</accession>
<keyword evidence="3" id="KW-1185">Reference proteome</keyword>
<dbReference type="PROSITE" id="PS51186">
    <property type="entry name" value="GNAT"/>
    <property type="match status" value="1"/>
</dbReference>
<name>A0A5S3PT78_9FLAO</name>
<dbReference type="Gene3D" id="3.40.630.30">
    <property type="match status" value="1"/>
</dbReference>
<evidence type="ECO:0000313" key="2">
    <source>
        <dbReference type="EMBL" id="TMM58153.1"/>
    </source>
</evidence>
<dbReference type="RefSeq" id="WP_138656085.1">
    <property type="nucleotide sequence ID" value="NZ_VATY01000001.1"/>
</dbReference>
<gene>
    <name evidence="2" type="ORF">FEE95_01620</name>
</gene>
<dbReference type="InterPro" id="IPR000182">
    <property type="entry name" value="GNAT_dom"/>
</dbReference>